<gene>
    <name evidence="1" type="ORF">LCGC14_1656950</name>
</gene>
<dbReference type="EMBL" id="LAZR01014019">
    <property type="protein sequence ID" value="KKM19312.1"/>
    <property type="molecule type" value="Genomic_DNA"/>
</dbReference>
<comment type="caution">
    <text evidence="1">The sequence shown here is derived from an EMBL/GenBank/DDBJ whole genome shotgun (WGS) entry which is preliminary data.</text>
</comment>
<name>A0A0F9HVU6_9ZZZZ</name>
<protein>
    <submittedName>
        <fullName evidence="1">Uncharacterized protein</fullName>
    </submittedName>
</protein>
<accession>A0A0F9HVU6</accession>
<evidence type="ECO:0000313" key="1">
    <source>
        <dbReference type="EMBL" id="KKM19312.1"/>
    </source>
</evidence>
<sequence length="60" mass="6795">MTLPNNSLIRKTTLFLVAAMFSLSAVAADFKENQLELLKTISDDVMEIRNILSKRNVLKQ</sequence>
<dbReference type="AlphaFoldDB" id="A0A0F9HVU6"/>
<proteinExistence type="predicted"/>
<organism evidence="1">
    <name type="scientific">marine sediment metagenome</name>
    <dbReference type="NCBI Taxonomy" id="412755"/>
    <lineage>
        <taxon>unclassified sequences</taxon>
        <taxon>metagenomes</taxon>
        <taxon>ecological metagenomes</taxon>
    </lineage>
</organism>
<reference evidence="1" key="1">
    <citation type="journal article" date="2015" name="Nature">
        <title>Complex archaea that bridge the gap between prokaryotes and eukaryotes.</title>
        <authorList>
            <person name="Spang A."/>
            <person name="Saw J.H."/>
            <person name="Jorgensen S.L."/>
            <person name="Zaremba-Niedzwiedzka K."/>
            <person name="Martijn J."/>
            <person name="Lind A.E."/>
            <person name="van Eijk R."/>
            <person name="Schleper C."/>
            <person name="Guy L."/>
            <person name="Ettema T.J."/>
        </authorList>
    </citation>
    <scope>NUCLEOTIDE SEQUENCE</scope>
</reference>